<dbReference type="Proteomes" id="UP000734854">
    <property type="component" value="Unassembled WGS sequence"/>
</dbReference>
<evidence type="ECO:0000256" key="4">
    <source>
        <dbReference type="ARBA" id="ARBA00022927"/>
    </source>
</evidence>
<evidence type="ECO:0000256" key="6">
    <source>
        <dbReference type="ARBA" id="ARBA00023136"/>
    </source>
</evidence>
<evidence type="ECO:0000256" key="7">
    <source>
        <dbReference type="ARBA" id="ARBA00025800"/>
    </source>
</evidence>
<dbReference type="EMBL" id="JACMSC010000004">
    <property type="protein sequence ID" value="KAG6526541.1"/>
    <property type="molecule type" value="Genomic_DNA"/>
</dbReference>
<dbReference type="Pfam" id="PF04178">
    <property type="entry name" value="Got1"/>
    <property type="match status" value="1"/>
</dbReference>
<dbReference type="GO" id="GO:0016020">
    <property type="term" value="C:membrane"/>
    <property type="evidence" value="ECO:0007669"/>
    <property type="project" value="UniProtKB-SubCell"/>
</dbReference>
<evidence type="ECO:0000256" key="1">
    <source>
        <dbReference type="ARBA" id="ARBA00004141"/>
    </source>
</evidence>
<feature type="transmembrane region" description="Helical" evidence="8">
    <location>
        <begin position="100"/>
        <end position="120"/>
    </location>
</feature>
<dbReference type="GO" id="GO:0016192">
    <property type="term" value="P:vesicle-mediated transport"/>
    <property type="evidence" value="ECO:0007669"/>
    <property type="project" value="InterPro"/>
</dbReference>
<evidence type="ECO:0000256" key="8">
    <source>
        <dbReference type="RuleBase" id="RU363111"/>
    </source>
</evidence>
<keyword evidence="2 8" id="KW-0813">Transport</keyword>
<comment type="caution">
    <text evidence="9">The sequence shown here is derived from an EMBL/GenBank/DDBJ whole genome shotgun (WGS) entry which is preliminary data.</text>
</comment>
<gene>
    <name evidence="9" type="ORF">ZIOFF_016531</name>
</gene>
<protein>
    <recommendedName>
        <fullName evidence="8">Vesicle transport protein</fullName>
    </recommendedName>
</protein>
<comment type="subcellular location">
    <subcellularLocation>
        <location evidence="1 8">Membrane</location>
        <topology evidence="1 8">Multi-pass membrane protein</topology>
    </subcellularLocation>
</comment>
<keyword evidence="5 8" id="KW-1133">Transmembrane helix</keyword>
<dbReference type="InterPro" id="IPR007305">
    <property type="entry name" value="Vesicle_transpt_Got1/SFT2"/>
</dbReference>
<proteinExistence type="inferred from homology"/>
<name>A0A8J5HK23_ZINOF</name>
<comment type="function">
    <text evidence="8">May be involved in fusion of retrograde transport vesicles derived from an endocytic compartment with the Golgi complex.</text>
</comment>
<feature type="transmembrane region" description="Helical" evidence="8">
    <location>
        <begin position="126"/>
        <end position="147"/>
    </location>
</feature>
<feature type="transmembrane region" description="Helical" evidence="8">
    <location>
        <begin position="67"/>
        <end position="88"/>
    </location>
</feature>
<dbReference type="PANTHER" id="PTHR23137:SF29">
    <property type="entry name" value="VESICLE TRANSPORT PROTEIN"/>
    <property type="match status" value="1"/>
</dbReference>
<dbReference type="GO" id="GO:0012505">
    <property type="term" value="C:endomembrane system"/>
    <property type="evidence" value="ECO:0007669"/>
    <property type="project" value="UniProtKB-ARBA"/>
</dbReference>
<accession>A0A8J5HK23</accession>
<organism evidence="9 10">
    <name type="scientific">Zingiber officinale</name>
    <name type="common">Ginger</name>
    <name type="synonym">Amomum zingiber</name>
    <dbReference type="NCBI Taxonomy" id="94328"/>
    <lineage>
        <taxon>Eukaryota</taxon>
        <taxon>Viridiplantae</taxon>
        <taxon>Streptophyta</taxon>
        <taxon>Embryophyta</taxon>
        <taxon>Tracheophyta</taxon>
        <taxon>Spermatophyta</taxon>
        <taxon>Magnoliopsida</taxon>
        <taxon>Liliopsida</taxon>
        <taxon>Zingiberales</taxon>
        <taxon>Zingiberaceae</taxon>
        <taxon>Zingiber</taxon>
    </lineage>
</organism>
<dbReference type="GO" id="GO:0005737">
    <property type="term" value="C:cytoplasm"/>
    <property type="evidence" value="ECO:0007669"/>
    <property type="project" value="UniProtKB-ARBA"/>
</dbReference>
<dbReference type="GO" id="GO:0015031">
    <property type="term" value="P:protein transport"/>
    <property type="evidence" value="ECO:0007669"/>
    <property type="project" value="UniProtKB-KW"/>
</dbReference>
<evidence type="ECO:0000313" key="9">
    <source>
        <dbReference type="EMBL" id="KAG6526541.1"/>
    </source>
</evidence>
<feature type="transmembrane region" description="Helical" evidence="8">
    <location>
        <begin position="39"/>
        <end position="61"/>
    </location>
</feature>
<keyword evidence="6 8" id="KW-0472">Membrane</keyword>
<comment type="similarity">
    <text evidence="7 8">Belongs to the SFT2 family.</text>
</comment>
<evidence type="ECO:0000256" key="3">
    <source>
        <dbReference type="ARBA" id="ARBA00022692"/>
    </source>
</evidence>
<keyword evidence="3 8" id="KW-0812">Transmembrane</keyword>
<dbReference type="PANTHER" id="PTHR23137">
    <property type="entry name" value="VESICLE TRANSPORT PROTEIN-RELATED"/>
    <property type="match status" value="1"/>
</dbReference>
<reference evidence="9 10" key="1">
    <citation type="submission" date="2020-08" db="EMBL/GenBank/DDBJ databases">
        <title>Plant Genome Project.</title>
        <authorList>
            <person name="Zhang R.-G."/>
        </authorList>
    </citation>
    <scope>NUCLEOTIDE SEQUENCE [LARGE SCALE GENOMIC DNA]</scope>
    <source>
        <tissue evidence="9">Rhizome</tissue>
    </source>
</reference>
<evidence type="ECO:0000313" key="10">
    <source>
        <dbReference type="Proteomes" id="UP000734854"/>
    </source>
</evidence>
<dbReference type="AlphaFoldDB" id="A0A8J5HK23"/>
<sequence length="164" mass="18293">MERFKWIQRSLLGDDREQEDDLLGEFGDGSCSLSPLQRLYGFAASLVIGFAFMLLSLVVFYKPIKFAVLFTFGNLFAVGSTAFLIGPVQQARMMLDPVRVYATIIYVGSVVVALVCALWVHSKLLTVIAIVSEICALVWYSLSYVPFARRMVSELLISCCDTEL</sequence>
<keyword evidence="10" id="KW-1185">Reference proteome</keyword>
<evidence type="ECO:0000256" key="2">
    <source>
        <dbReference type="ARBA" id="ARBA00022448"/>
    </source>
</evidence>
<dbReference type="OrthoDB" id="73614at2759"/>
<keyword evidence="4 8" id="KW-0653">Protein transport</keyword>
<evidence type="ECO:0000256" key="5">
    <source>
        <dbReference type="ARBA" id="ARBA00022989"/>
    </source>
</evidence>
<dbReference type="InterPro" id="IPR011691">
    <property type="entry name" value="Vesicle_transpt_SFT2"/>
</dbReference>